<dbReference type="Proteomes" id="UP000694845">
    <property type="component" value="Unplaced"/>
</dbReference>
<reference evidence="4" key="1">
    <citation type="submission" date="2025-08" db="UniProtKB">
        <authorList>
            <consortium name="RefSeq"/>
        </authorList>
    </citation>
    <scope>IDENTIFICATION</scope>
</reference>
<dbReference type="KEGG" id="aplc:110980850"/>
<dbReference type="SUPFAM" id="SSF56496">
    <property type="entry name" value="Fibrinogen C-terminal domain-like"/>
    <property type="match status" value="1"/>
</dbReference>
<dbReference type="SMART" id="SM00231">
    <property type="entry name" value="FA58C"/>
    <property type="match status" value="2"/>
</dbReference>
<accession>A0A8B7YJY8</accession>
<gene>
    <name evidence="4" type="primary">LOC110980850</name>
</gene>
<dbReference type="PROSITE" id="PS50022">
    <property type="entry name" value="FA58C_3"/>
    <property type="match status" value="2"/>
</dbReference>
<dbReference type="PANTHER" id="PTHR24543">
    <property type="entry name" value="MULTICOPPER OXIDASE-RELATED"/>
    <property type="match status" value="1"/>
</dbReference>
<dbReference type="Gene3D" id="2.60.120.260">
    <property type="entry name" value="Galactose-binding domain-like"/>
    <property type="match status" value="2"/>
</dbReference>
<feature type="domain" description="F5/8 type C" evidence="2">
    <location>
        <begin position="61"/>
        <end position="213"/>
    </location>
</feature>
<dbReference type="GeneID" id="110980850"/>
<dbReference type="PROSITE" id="PS01285">
    <property type="entry name" value="FA58C_1"/>
    <property type="match status" value="1"/>
</dbReference>
<proteinExistence type="predicted"/>
<dbReference type="OrthoDB" id="26719at2759"/>
<dbReference type="RefSeq" id="XP_022093564.1">
    <property type="nucleotide sequence ID" value="XM_022237872.1"/>
</dbReference>
<dbReference type="Gene3D" id="2.60.120.1000">
    <property type="match status" value="3"/>
</dbReference>
<dbReference type="CDD" id="cd00057">
    <property type="entry name" value="FA58C"/>
    <property type="match status" value="2"/>
</dbReference>
<dbReference type="InterPro" id="IPR008979">
    <property type="entry name" value="Galactose-bd-like_sf"/>
</dbReference>
<dbReference type="SUPFAM" id="SSF49785">
    <property type="entry name" value="Galactose-binding domain-like"/>
    <property type="match status" value="2"/>
</dbReference>
<feature type="chain" id="PRO_5034340267" evidence="1">
    <location>
        <begin position="29"/>
        <end position="1144"/>
    </location>
</feature>
<feature type="domain" description="F5/8 type C" evidence="2">
    <location>
        <begin position="256"/>
        <end position="401"/>
    </location>
</feature>
<evidence type="ECO:0000256" key="1">
    <source>
        <dbReference type="SAM" id="SignalP"/>
    </source>
</evidence>
<protein>
    <submittedName>
        <fullName evidence="4">Uncharacterized protein LOC110980850 isoform X1</fullName>
    </submittedName>
</protein>
<evidence type="ECO:0000313" key="3">
    <source>
        <dbReference type="Proteomes" id="UP000694845"/>
    </source>
</evidence>
<feature type="signal peptide" evidence="1">
    <location>
        <begin position="1"/>
        <end position="28"/>
    </location>
</feature>
<dbReference type="AlphaFoldDB" id="A0A8B7YJY8"/>
<dbReference type="FunFam" id="2.60.120.260:FF:000016">
    <property type="entry name" value="Contactin-associated protein-like 4 isoform 1"/>
    <property type="match status" value="1"/>
</dbReference>
<keyword evidence="1" id="KW-0732">Signal</keyword>
<evidence type="ECO:0000259" key="2">
    <source>
        <dbReference type="PROSITE" id="PS50022"/>
    </source>
</evidence>
<organism evidence="3 4">
    <name type="scientific">Acanthaster planci</name>
    <name type="common">Crown-of-thorns starfish</name>
    <dbReference type="NCBI Taxonomy" id="133434"/>
    <lineage>
        <taxon>Eukaryota</taxon>
        <taxon>Metazoa</taxon>
        <taxon>Echinodermata</taxon>
        <taxon>Eleutherozoa</taxon>
        <taxon>Asterozoa</taxon>
        <taxon>Asteroidea</taxon>
        <taxon>Valvatacea</taxon>
        <taxon>Valvatida</taxon>
        <taxon>Acanthasteridae</taxon>
        <taxon>Acanthaster</taxon>
    </lineage>
</organism>
<evidence type="ECO:0000313" key="4">
    <source>
        <dbReference type="RefSeq" id="XP_022093564.1"/>
    </source>
</evidence>
<dbReference type="InterPro" id="IPR000421">
    <property type="entry name" value="FA58C"/>
</dbReference>
<dbReference type="InterPro" id="IPR036056">
    <property type="entry name" value="Fibrinogen-like_C"/>
</dbReference>
<dbReference type="Pfam" id="PF00754">
    <property type="entry name" value="F5_F8_type_C"/>
    <property type="match status" value="2"/>
</dbReference>
<dbReference type="PROSITE" id="PS01286">
    <property type="entry name" value="FA58C_2"/>
    <property type="match status" value="1"/>
</dbReference>
<keyword evidence="3" id="KW-1185">Reference proteome</keyword>
<name>A0A8B7YJY8_ACAPL</name>
<sequence>MFPLAGTMKFRSWLTLLLLAESIQLARQSCSSLDPYVDRTPGWSSGDYCAPSVPLNNYENCIDALGMQSREIPDDQLSASSMYNNDPEYGAAYGRVGDARTAGTGWVAGVSDTNQWFKIDIGFLSVVARVTTQTRGWRGETNYVTSYTIEYSIDDVTYTAYEESGSVVTFAANDIPYSVIHNDLSNPVLARYIKILPQTWNAQIAMRAELYGCKHTIASDEQALLDANLVEGWYYDTSGGSATIRYMVDIFSDRIVLESPLGMEDSTIPDGDITASSTETGSDPTNARLNGLSGWTADTADTNQYLIIDLKGNTFISKIQVQGASSSSFTETYYLESSPDGLTYTAYNYESSQKVFTGNSGDGNTGVTEFLPVALFTRFLKINPQTWTGSKPSLRVELYGERIVGDNCDFWYNVGKTTPAFYVVNVTSNPVTYDGVYCGFSNAYTSCLDYKTAGNTVDGYHWIYAAGAGNGFPVYCYFSMIQNDGAYTVISHDTQEEVILSTATLSQPYSSAGSNVHSFTYSNNVDIAEIATVAAASHFCHQSLYYVSSGAKIWASNGQQLVWWESNSDEQMTYWAGADPAGASGCLCGQLGNCLSNKDKCNADSNGKSGESTYDGGFITDKSKLPVKTLKIGGISTSESASYTLGNLVCMDSSTTLPTSCRNAQTAGYTTDGYYLLDPDGSSGSLQPVLVRCDFSTVKNAPTMEVGHNFEGDNEIAEYSQSGGFSKDIAYSDGASVATLTSLVGSATACTQYLGLQCNGFDIYQSSNNWNAWWVAQDGTDMNNWSGTTTAGKCACGVTGSCYSTSEDCNCATSSSTWLEDKGYITDPSALPVSQIRVGRTSSSQRAIITLGKLKCHERVGTQVKTCYDAKQGGATDDGYYLLDADASGSANAFIAECNVTYNSTHASVIFNHDSESRTHVAGAGSAGSFIQSIVYENMDVDQLAAQFTLPSTDYSQTCLQHISYECFDAKLLKSGTSWWVSFSGATKTYWGGASGQDGYCACGLDGTCQDASEKCNCDAEQASWLQDSGYLVDFRDEALPVVQLRFGDTAGGAGSEEGYFTLGKLECFISDREYPYPADGLGLLRDSRGQNISQSITPLRLRKRVSCRAGSAWRHLFCLSFYFADLHWQGHARGETKMVKAVL</sequence>